<dbReference type="Proteomes" id="UP000479300">
    <property type="component" value="Unassembled WGS sequence"/>
</dbReference>
<protein>
    <submittedName>
        <fullName evidence="1">Uncharacterized protein</fullName>
    </submittedName>
</protein>
<reference evidence="1 2" key="1">
    <citation type="submission" date="2019-12" db="EMBL/GenBank/DDBJ databases">
        <title>Engineering Photorhabdus to improve their lethality against agricultural pests.</title>
        <authorList>
            <person name="Machado R.A.R."/>
        </authorList>
    </citation>
    <scope>NUCLEOTIDE SEQUENCE [LARGE SCALE GENOMIC DNA]</scope>
    <source>
        <strain evidence="1 2">EN01</strain>
    </source>
</reference>
<dbReference type="EMBL" id="WSFA01000029">
    <property type="protein sequence ID" value="NDL39762.1"/>
    <property type="molecule type" value="Genomic_DNA"/>
</dbReference>
<comment type="caution">
    <text evidence="1">The sequence shown here is derived from an EMBL/GenBank/DDBJ whole genome shotgun (WGS) entry which is preliminary data.</text>
</comment>
<proteinExistence type="predicted"/>
<organism evidence="1 2">
    <name type="scientific">Photorhabdus laumondii subsp. laumondii</name>
    <name type="common">Photorhabdus luminescens subsp. laumondii</name>
    <dbReference type="NCBI Taxonomy" id="141679"/>
    <lineage>
        <taxon>Bacteria</taxon>
        <taxon>Pseudomonadati</taxon>
        <taxon>Pseudomonadota</taxon>
        <taxon>Gammaproteobacteria</taxon>
        <taxon>Enterobacterales</taxon>
        <taxon>Morganellaceae</taxon>
        <taxon>Photorhabdus</taxon>
    </lineage>
</organism>
<evidence type="ECO:0000313" key="1">
    <source>
        <dbReference type="EMBL" id="NDL39762.1"/>
    </source>
</evidence>
<dbReference type="AlphaFoldDB" id="A0A6L9JTG0"/>
<accession>A0A6L9JTG0</accession>
<gene>
    <name evidence="1" type="ORF">GPY51_13545</name>
</gene>
<sequence length="24" mass="2694">MTASYWAKVFGENMKITVIASDCQ</sequence>
<evidence type="ECO:0000313" key="2">
    <source>
        <dbReference type="Proteomes" id="UP000479300"/>
    </source>
</evidence>
<name>A0A6L9JTG0_PHOLM</name>